<dbReference type="EMBL" id="QHCT01000004">
    <property type="protein sequence ID" value="RHX89298.1"/>
    <property type="molecule type" value="Genomic_DNA"/>
</dbReference>
<protein>
    <submittedName>
        <fullName evidence="1">Uncharacterized protein</fullName>
    </submittedName>
</protein>
<comment type="caution">
    <text evidence="1">The sequence shown here is derived from an EMBL/GenBank/DDBJ whole genome shotgun (WGS) entry which is preliminary data.</text>
</comment>
<reference evidence="2" key="1">
    <citation type="submission" date="2018-05" db="EMBL/GenBank/DDBJ databases">
        <title>Leptospira yasudae sp. nov. and Leptospira stimsonii sp. nov., two pathogenic species of the genus Leptospira isolated from environmental sources.</title>
        <authorList>
            <person name="Casanovas-Massana A."/>
            <person name="Hamond C."/>
            <person name="Santos L.A."/>
            <person name="Hacker K.P."/>
            <person name="Balassiano I."/>
            <person name="Medeiros M.A."/>
            <person name="Reis M.G."/>
            <person name="Ko A.I."/>
            <person name="Wunder E.A."/>
        </authorList>
    </citation>
    <scope>NUCLEOTIDE SEQUENCE [LARGE SCALE GENOMIC DNA]</scope>
    <source>
        <strain evidence="2">Yale</strain>
    </source>
</reference>
<name>A0A396Z6H6_9LEPT</name>
<sequence length="111" mass="12944">MGGGARWREISGNFPISQNPNFARKYCLVGTPKYFLSNSNSSRLVKQGFDQTNSKLRRPIGKRIEFDKRIPLPKAVQEKNPSKFRKRQRYTSLLMQNLRKVDLNLHRTYSA</sequence>
<proteinExistence type="predicted"/>
<evidence type="ECO:0000313" key="2">
    <source>
        <dbReference type="Proteomes" id="UP000265798"/>
    </source>
</evidence>
<dbReference type="AlphaFoldDB" id="A0A396Z6H6"/>
<gene>
    <name evidence="1" type="ORF">DLM75_15780</name>
</gene>
<dbReference type="Proteomes" id="UP000265798">
    <property type="component" value="Unassembled WGS sequence"/>
</dbReference>
<evidence type="ECO:0000313" key="1">
    <source>
        <dbReference type="EMBL" id="RHX89298.1"/>
    </source>
</evidence>
<organism evidence="1 2">
    <name type="scientific">Leptospira stimsonii</name>
    <dbReference type="NCBI Taxonomy" id="2202203"/>
    <lineage>
        <taxon>Bacteria</taxon>
        <taxon>Pseudomonadati</taxon>
        <taxon>Spirochaetota</taxon>
        <taxon>Spirochaetia</taxon>
        <taxon>Leptospirales</taxon>
        <taxon>Leptospiraceae</taxon>
        <taxon>Leptospira</taxon>
    </lineage>
</organism>
<accession>A0A396Z6H6</accession>